<evidence type="ECO:0000313" key="2">
    <source>
        <dbReference type="EMBL" id="KAL1640291.1"/>
    </source>
</evidence>
<name>A0ABR3TLA6_9PEZI</name>
<reference evidence="2 3" key="1">
    <citation type="journal article" date="2023" name="Plant Dis.">
        <title>First Report of Diplodia intermedia Causing Canker and Dieback Diseases on Apple Trees in Canada.</title>
        <authorList>
            <person name="Ellouze W."/>
            <person name="Ilyukhin E."/>
            <person name="Sulman M."/>
            <person name="Ali S."/>
        </authorList>
    </citation>
    <scope>NUCLEOTIDE SEQUENCE [LARGE SCALE GENOMIC DNA]</scope>
    <source>
        <strain evidence="2 3">M45-28</strain>
    </source>
</reference>
<dbReference type="InterPro" id="IPR049192">
    <property type="entry name" value="DUF4246_C"/>
</dbReference>
<evidence type="ECO:0000259" key="1">
    <source>
        <dbReference type="Pfam" id="PF14033"/>
    </source>
</evidence>
<accession>A0ABR3TLA6</accession>
<evidence type="ECO:0000313" key="3">
    <source>
        <dbReference type="Proteomes" id="UP001521184"/>
    </source>
</evidence>
<dbReference type="InterPro" id="IPR025340">
    <property type="entry name" value="DUF4246"/>
</dbReference>
<dbReference type="EMBL" id="JAKEKT020000052">
    <property type="protein sequence ID" value="KAL1640291.1"/>
    <property type="molecule type" value="Genomic_DNA"/>
</dbReference>
<protein>
    <recommendedName>
        <fullName evidence="1">DUF4246 domain-containing protein</fullName>
    </recommendedName>
</protein>
<sequence>MNTTTDDASWSTDIHDPDIVKQWHNDQRNAGDLSDQAFAYYIQELKDKSGDFDNSGMVQVFDTPDATVVKLDGFRLSRDREFALGLLDGCQPRDYEVSLPRSGALVRHLVNPSSYLLRADRSRVLSTTRPVLCENTVDNSFSEERWMPSNSLVESDPFWSNHRQWLPADVAWKQDGSPELRSYINNLHPQQKIAYRFIEEAIQNAIPLWNVVLSSLGTKRKRRMNPRSYRTTPASPPLGRHCFFQQGWDRQDSTHIVIDPEPAKYDGKGFDAGNAVNLVNDFPDGIQVIVKITTIELLPSSKPPRSESEPFDNDWHIEGMMNEHICAGAVLCYDRENLRTGGIRFRQRTDTDEILDLFEHKTRLEACAYCAQQVLGMINGDKAYQNLGYAPNFGGRMIAYPNVLQTRATGVYLDDEDKPGHCKMLTLLLVDPYIRILSTANVPPQQRNWWDWEVQEDGSRLGKLPADLFDHKCSFLSDDPHFMSLESAKEERIKREAEMVEFNDALDKHTKVFDAFKAMP</sequence>
<organism evidence="2 3">
    <name type="scientific">Diplodia intermedia</name>
    <dbReference type="NCBI Taxonomy" id="856260"/>
    <lineage>
        <taxon>Eukaryota</taxon>
        <taxon>Fungi</taxon>
        <taxon>Dikarya</taxon>
        <taxon>Ascomycota</taxon>
        <taxon>Pezizomycotina</taxon>
        <taxon>Dothideomycetes</taxon>
        <taxon>Dothideomycetes incertae sedis</taxon>
        <taxon>Botryosphaeriales</taxon>
        <taxon>Botryosphaeriaceae</taxon>
        <taxon>Diplodia</taxon>
    </lineage>
</organism>
<dbReference type="Proteomes" id="UP001521184">
    <property type="component" value="Unassembled WGS sequence"/>
</dbReference>
<dbReference type="PANTHER" id="PTHR33119:SF1">
    <property type="entry name" value="FE2OG DIOXYGENASE DOMAIN-CONTAINING PROTEIN"/>
    <property type="match status" value="1"/>
</dbReference>
<feature type="domain" description="DUF4246" evidence="1">
    <location>
        <begin position="36"/>
        <end position="451"/>
    </location>
</feature>
<dbReference type="Pfam" id="PF14033">
    <property type="entry name" value="DUF4246"/>
    <property type="match status" value="1"/>
</dbReference>
<proteinExistence type="predicted"/>
<gene>
    <name evidence="2" type="ORF">SLS58_007107</name>
</gene>
<keyword evidence="3" id="KW-1185">Reference proteome</keyword>
<comment type="caution">
    <text evidence="2">The sequence shown here is derived from an EMBL/GenBank/DDBJ whole genome shotgun (WGS) entry which is preliminary data.</text>
</comment>
<dbReference type="PANTHER" id="PTHR33119">
    <property type="entry name" value="IFI3P"/>
    <property type="match status" value="1"/>
</dbReference>